<keyword evidence="5" id="KW-0997">Cell inner membrane</keyword>
<dbReference type="InterPro" id="IPR045275">
    <property type="entry name" value="MscS_archaea/bacteria_type"/>
</dbReference>
<dbReference type="PANTHER" id="PTHR30221:SF8">
    <property type="entry name" value="SMALL-CONDUCTANCE MECHANOSENSITIVE CHANNEL"/>
    <property type="match status" value="1"/>
</dbReference>
<dbReference type="InterPro" id="IPR006685">
    <property type="entry name" value="MscS_channel_2nd"/>
</dbReference>
<feature type="compositionally biased region" description="Basic and acidic residues" evidence="6">
    <location>
        <begin position="168"/>
        <end position="179"/>
    </location>
</feature>
<evidence type="ECO:0000256" key="6">
    <source>
        <dbReference type="SAM" id="MobiDB-lite"/>
    </source>
</evidence>
<evidence type="ECO:0000256" key="3">
    <source>
        <dbReference type="ARBA" id="ARBA00022989"/>
    </source>
</evidence>
<keyword evidence="5" id="KW-1003">Cell membrane</keyword>
<evidence type="ECO:0000313" key="8">
    <source>
        <dbReference type="EMBL" id="MFC3854003.1"/>
    </source>
</evidence>
<dbReference type="PANTHER" id="PTHR30221">
    <property type="entry name" value="SMALL-CONDUCTANCE MECHANOSENSITIVE CHANNEL"/>
    <property type="match status" value="1"/>
</dbReference>
<comment type="caution">
    <text evidence="8">The sequence shown here is derived from an EMBL/GenBank/DDBJ whole genome shotgun (WGS) entry which is preliminary data.</text>
</comment>
<reference evidence="9" key="1">
    <citation type="journal article" date="2019" name="Int. J. Syst. Evol. Microbiol.">
        <title>The Global Catalogue of Microorganisms (GCM) 10K type strain sequencing project: providing services to taxonomists for standard genome sequencing and annotation.</title>
        <authorList>
            <consortium name="The Broad Institute Genomics Platform"/>
            <consortium name="The Broad Institute Genome Sequencing Center for Infectious Disease"/>
            <person name="Wu L."/>
            <person name="Ma J."/>
        </authorList>
    </citation>
    <scope>NUCLEOTIDE SEQUENCE [LARGE SCALE GENOMIC DNA]</scope>
    <source>
        <strain evidence="9">IBRC 10765</strain>
    </source>
</reference>
<name>A0ABV7ZZK5_9GAMM</name>
<feature type="domain" description="Mechanosensitive ion channel MscS" evidence="7">
    <location>
        <begin position="95"/>
        <end position="156"/>
    </location>
</feature>
<gene>
    <name evidence="8" type="ORF">ACFOOG_14260</name>
</gene>
<comment type="subunit">
    <text evidence="5">Homoheptamer.</text>
</comment>
<comment type="function">
    <text evidence="5">Mechanosensitive channel that participates in the regulation of osmotic pressure changes within the cell, opening in response to stretch forces in the membrane lipid bilayer, without the need for other proteins. Contributes to normal resistance to hypoosmotic shock. Forms an ion channel of 1.0 nanosiemens conductance with a slight preference for anions.</text>
</comment>
<evidence type="ECO:0000256" key="2">
    <source>
        <dbReference type="ARBA" id="ARBA00022692"/>
    </source>
</evidence>
<sequence length="185" mass="20902">MTDLIVRILASIAMVVLVPWLSDWVVEAVMRLLPERKRMATAVAQKVKLFLTTLFAFVVLILLAWLWHLDWRTLLLLGSSIFAIIGVALFASWSILSNITSFFILLSQGRLMHGAYIRVVDGPHAMEGQIIDMGLFHFELRDIDGNTIIYPNNFLIVRPLVVLKHPPKKDESPEPKDEEPAQTGS</sequence>
<evidence type="ECO:0000256" key="5">
    <source>
        <dbReference type="RuleBase" id="RU369025"/>
    </source>
</evidence>
<evidence type="ECO:0000259" key="7">
    <source>
        <dbReference type="Pfam" id="PF00924"/>
    </source>
</evidence>
<dbReference type="Proteomes" id="UP001595617">
    <property type="component" value="Unassembled WGS sequence"/>
</dbReference>
<keyword evidence="2 5" id="KW-0812">Transmembrane</keyword>
<accession>A0ABV7ZZK5</accession>
<feature type="transmembrane region" description="Helical" evidence="5">
    <location>
        <begin position="47"/>
        <end position="67"/>
    </location>
</feature>
<dbReference type="Gene3D" id="2.30.30.60">
    <property type="match status" value="1"/>
</dbReference>
<feature type="transmembrane region" description="Helical" evidence="5">
    <location>
        <begin position="73"/>
        <end position="106"/>
    </location>
</feature>
<dbReference type="SUPFAM" id="SSF50182">
    <property type="entry name" value="Sm-like ribonucleoproteins"/>
    <property type="match status" value="1"/>
</dbReference>
<dbReference type="RefSeq" id="WP_380697848.1">
    <property type="nucleotide sequence ID" value="NZ_JBHRYR010000004.1"/>
</dbReference>
<dbReference type="InterPro" id="IPR010920">
    <property type="entry name" value="LSM_dom_sf"/>
</dbReference>
<keyword evidence="5" id="KW-0407">Ion channel</keyword>
<comment type="similarity">
    <text evidence="5">Belongs to the MscS (TC 1.A.23) family.</text>
</comment>
<feature type="transmembrane region" description="Helical" evidence="5">
    <location>
        <begin position="6"/>
        <end position="26"/>
    </location>
</feature>
<comment type="caution">
    <text evidence="5">Lacks conserved residue(s) required for the propagation of feature annotation.</text>
</comment>
<evidence type="ECO:0000256" key="4">
    <source>
        <dbReference type="ARBA" id="ARBA00023136"/>
    </source>
</evidence>
<keyword evidence="9" id="KW-1185">Reference proteome</keyword>
<keyword evidence="5" id="KW-0813">Transport</keyword>
<dbReference type="Pfam" id="PF00924">
    <property type="entry name" value="MS_channel_2nd"/>
    <property type="match status" value="1"/>
</dbReference>
<feature type="region of interest" description="Disordered" evidence="6">
    <location>
        <begin position="166"/>
        <end position="185"/>
    </location>
</feature>
<comment type="subcellular location">
    <subcellularLocation>
        <location evidence="5">Cell inner membrane</location>
        <topology evidence="5">Multi-pass membrane protein</topology>
    </subcellularLocation>
    <subcellularLocation>
        <location evidence="1">Membrane</location>
    </subcellularLocation>
</comment>
<organism evidence="8 9">
    <name type="scientific">Saccharospirillum mangrovi</name>
    <dbReference type="NCBI Taxonomy" id="2161747"/>
    <lineage>
        <taxon>Bacteria</taxon>
        <taxon>Pseudomonadati</taxon>
        <taxon>Pseudomonadota</taxon>
        <taxon>Gammaproteobacteria</taxon>
        <taxon>Oceanospirillales</taxon>
        <taxon>Saccharospirillaceae</taxon>
        <taxon>Saccharospirillum</taxon>
    </lineage>
</organism>
<evidence type="ECO:0000256" key="1">
    <source>
        <dbReference type="ARBA" id="ARBA00004370"/>
    </source>
</evidence>
<keyword evidence="4 5" id="KW-0472">Membrane</keyword>
<protein>
    <recommendedName>
        <fullName evidence="5">Small-conductance mechanosensitive channel</fullName>
    </recommendedName>
</protein>
<keyword evidence="5" id="KW-0406">Ion transport</keyword>
<dbReference type="InterPro" id="IPR023408">
    <property type="entry name" value="MscS_beta-dom_sf"/>
</dbReference>
<dbReference type="EMBL" id="JBHRYR010000004">
    <property type="protein sequence ID" value="MFC3854003.1"/>
    <property type="molecule type" value="Genomic_DNA"/>
</dbReference>
<proteinExistence type="inferred from homology"/>
<evidence type="ECO:0000313" key="9">
    <source>
        <dbReference type="Proteomes" id="UP001595617"/>
    </source>
</evidence>
<keyword evidence="3 5" id="KW-1133">Transmembrane helix</keyword>